<comment type="caution">
    <text evidence="5">The sequence shown here is derived from an EMBL/GenBank/DDBJ whole genome shotgun (WGS) entry which is preliminary data.</text>
</comment>
<evidence type="ECO:0000256" key="1">
    <source>
        <dbReference type="ARBA" id="ARBA00009374"/>
    </source>
</evidence>
<name>A0ABR2MQ63_9ASPA</name>
<evidence type="ECO:0000259" key="4">
    <source>
        <dbReference type="PROSITE" id="PS51795"/>
    </source>
</evidence>
<keyword evidence="2" id="KW-0479">Metal-binding</keyword>
<dbReference type="Pfam" id="PF04570">
    <property type="entry name" value="zf-FLZ"/>
    <property type="match status" value="1"/>
</dbReference>
<gene>
    <name evidence="5" type="ORF">KSP40_PGU018820</name>
</gene>
<protein>
    <recommendedName>
        <fullName evidence="4">FLZ-type domain-containing protein</fullName>
    </recommendedName>
</protein>
<dbReference type="InterPro" id="IPR007650">
    <property type="entry name" value="Zf-FLZ_dom"/>
</dbReference>
<dbReference type="PANTHER" id="PTHR46057:SF9">
    <property type="entry name" value="FCS-LIKE ZINC FINGER 1"/>
    <property type="match status" value="1"/>
</dbReference>
<feature type="zinc finger region" description="FLZ-type" evidence="3">
    <location>
        <begin position="67"/>
        <end position="111"/>
    </location>
</feature>
<evidence type="ECO:0000256" key="2">
    <source>
        <dbReference type="ARBA" id="ARBA00022723"/>
    </source>
</evidence>
<keyword evidence="6" id="KW-1185">Reference proteome</keyword>
<dbReference type="EMBL" id="JBBWWR010000006">
    <property type="protein sequence ID" value="KAK8965645.1"/>
    <property type="molecule type" value="Genomic_DNA"/>
</dbReference>
<evidence type="ECO:0000256" key="3">
    <source>
        <dbReference type="PROSITE-ProRule" id="PRU01131"/>
    </source>
</evidence>
<comment type="similarity">
    <text evidence="1">Belongs to the FLZ family.</text>
</comment>
<dbReference type="Proteomes" id="UP001412067">
    <property type="component" value="Unassembled WGS sequence"/>
</dbReference>
<organism evidence="5 6">
    <name type="scientific">Platanthera guangdongensis</name>
    <dbReference type="NCBI Taxonomy" id="2320717"/>
    <lineage>
        <taxon>Eukaryota</taxon>
        <taxon>Viridiplantae</taxon>
        <taxon>Streptophyta</taxon>
        <taxon>Embryophyta</taxon>
        <taxon>Tracheophyta</taxon>
        <taxon>Spermatophyta</taxon>
        <taxon>Magnoliopsida</taxon>
        <taxon>Liliopsida</taxon>
        <taxon>Asparagales</taxon>
        <taxon>Orchidaceae</taxon>
        <taxon>Orchidoideae</taxon>
        <taxon>Orchideae</taxon>
        <taxon>Orchidinae</taxon>
        <taxon>Platanthera</taxon>
    </lineage>
</organism>
<dbReference type="InterPro" id="IPR044533">
    <property type="entry name" value="FLZ1/2/3"/>
</dbReference>
<dbReference type="PROSITE" id="PS51795">
    <property type="entry name" value="ZF_FLZ"/>
    <property type="match status" value="1"/>
</dbReference>
<evidence type="ECO:0000313" key="5">
    <source>
        <dbReference type="EMBL" id="KAK8965645.1"/>
    </source>
</evidence>
<feature type="domain" description="FLZ-type" evidence="4">
    <location>
        <begin position="67"/>
        <end position="111"/>
    </location>
</feature>
<proteinExistence type="inferred from homology"/>
<evidence type="ECO:0000313" key="6">
    <source>
        <dbReference type="Proteomes" id="UP001412067"/>
    </source>
</evidence>
<accession>A0ABR2MQ63</accession>
<dbReference type="PANTHER" id="PTHR46057">
    <property type="entry name" value="FCS-LIKE ZINC FINGER 1-RELATED"/>
    <property type="match status" value="1"/>
</dbReference>
<reference evidence="5 6" key="1">
    <citation type="journal article" date="2022" name="Nat. Plants">
        <title>Genomes of leafy and leafless Platanthera orchids illuminate the evolution of mycoheterotrophy.</title>
        <authorList>
            <person name="Li M.H."/>
            <person name="Liu K.W."/>
            <person name="Li Z."/>
            <person name="Lu H.C."/>
            <person name="Ye Q.L."/>
            <person name="Zhang D."/>
            <person name="Wang J.Y."/>
            <person name="Li Y.F."/>
            <person name="Zhong Z.M."/>
            <person name="Liu X."/>
            <person name="Yu X."/>
            <person name="Liu D.K."/>
            <person name="Tu X.D."/>
            <person name="Liu B."/>
            <person name="Hao Y."/>
            <person name="Liao X.Y."/>
            <person name="Jiang Y.T."/>
            <person name="Sun W.H."/>
            <person name="Chen J."/>
            <person name="Chen Y.Q."/>
            <person name="Ai Y."/>
            <person name="Zhai J.W."/>
            <person name="Wu S.S."/>
            <person name="Zhou Z."/>
            <person name="Hsiao Y.Y."/>
            <person name="Wu W.L."/>
            <person name="Chen Y.Y."/>
            <person name="Lin Y.F."/>
            <person name="Hsu J.L."/>
            <person name="Li C.Y."/>
            <person name="Wang Z.W."/>
            <person name="Zhao X."/>
            <person name="Zhong W.Y."/>
            <person name="Ma X.K."/>
            <person name="Ma L."/>
            <person name="Huang J."/>
            <person name="Chen G.Z."/>
            <person name="Huang M.Z."/>
            <person name="Huang L."/>
            <person name="Peng D.H."/>
            <person name="Luo Y.B."/>
            <person name="Zou S.Q."/>
            <person name="Chen S.P."/>
            <person name="Lan S."/>
            <person name="Tsai W.C."/>
            <person name="Van de Peer Y."/>
            <person name="Liu Z.J."/>
        </authorList>
    </citation>
    <scope>NUCLEOTIDE SEQUENCE [LARGE SCALE GENOMIC DNA]</scope>
    <source>
        <strain evidence="5">Lor288</strain>
    </source>
</reference>
<sequence length="148" mass="16589">MAGKPRSSPFPTASFPDGAGNIVAGLSGGVPARNPLYYKWAPYQTLSLPTPNIVFSDDEIADGECHHFLDSCFLCKKHLMGNRDIYMYRGDMPFCSNDCRQEQIEIDEARERNLKIAMRKEQQQRHKNSSSPTKSQSIRIRIGAVVPA</sequence>